<name>A0ABD5ZHA0_9EURY</name>
<evidence type="ECO:0000313" key="2">
    <source>
        <dbReference type="Proteomes" id="UP001596481"/>
    </source>
</evidence>
<dbReference type="Proteomes" id="UP001596481">
    <property type="component" value="Unassembled WGS sequence"/>
</dbReference>
<protein>
    <recommendedName>
        <fullName evidence="3">DUF1269 domain-containing protein</fullName>
    </recommendedName>
</protein>
<dbReference type="EMBL" id="JBHTAA010000005">
    <property type="protein sequence ID" value="MFC7204417.1"/>
    <property type="molecule type" value="Genomic_DNA"/>
</dbReference>
<evidence type="ECO:0008006" key="3">
    <source>
        <dbReference type="Google" id="ProtNLM"/>
    </source>
</evidence>
<organism evidence="1 2">
    <name type="scientific">Haloferax namakaokahaiae</name>
    <dbReference type="NCBI Taxonomy" id="1748331"/>
    <lineage>
        <taxon>Archaea</taxon>
        <taxon>Methanobacteriati</taxon>
        <taxon>Methanobacteriota</taxon>
        <taxon>Stenosarchaea group</taxon>
        <taxon>Halobacteria</taxon>
        <taxon>Halobacteriales</taxon>
        <taxon>Haloferacaceae</taxon>
        <taxon>Haloferax</taxon>
    </lineage>
</organism>
<reference evidence="1 2" key="1">
    <citation type="journal article" date="2019" name="Int. J. Syst. Evol. Microbiol.">
        <title>The Global Catalogue of Microorganisms (GCM) 10K type strain sequencing project: providing services to taxonomists for standard genome sequencing and annotation.</title>
        <authorList>
            <consortium name="The Broad Institute Genomics Platform"/>
            <consortium name="The Broad Institute Genome Sequencing Center for Infectious Disease"/>
            <person name="Wu L."/>
            <person name="Ma J."/>
        </authorList>
    </citation>
    <scope>NUCLEOTIDE SEQUENCE [LARGE SCALE GENOMIC DNA]</scope>
    <source>
        <strain evidence="1 2">DSM 29988</strain>
    </source>
</reference>
<comment type="caution">
    <text evidence="1">The sequence shown here is derived from an EMBL/GenBank/DDBJ whole genome shotgun (WGS) entry which is preliminary data.</text>
</comment>
<keyword evidence="2" id="KW-1185">Reference proteome</keyword>
<proteinExistence type="predicted"/>
<gene>
    <name evidence="1" type="ORF">ACFQJC_12890</name>
</gene>
<dbReference type="RefSeq" id="WP_390224098.1">
    <property type="nucleotide sequence ID" value="NZ_JBHTAA010000005.1"/>
</dbReference>
<evidence type="ECO:0000313" key="1">
    <source>
        <dbReference type="EMBL" id="MFC7204417.1"/>
    </source>
</evidence>
<accession>A0ABD5ZHA0</accession>
<sequence>MATDETRDKEPTGESLETKLSDELREYGPIQLLVATFSEPTFTGEILSEVRIMQEFGLVRVLDLDFIYKDEAGTVVAYEETEMGDEERLQFGALVGSLVGYGAGGEEGAALGALEGALSVAEHDFGLGLEDIEATIETLPNDTAAAALLVEHLWARDFRDAVLDAGGDIVAQGFLKPEALVTIGRELAAHEPPAVEEL</sequence>
<dbReference type="AlphaFoldDB" id="A0ABD5ZHA0"/>